<evidence type="ECO:0000259" key="1">
    <source>
        <dbReference type="PROSITE" id="PS51736"/>
    </source>
</evidence>
<sequence>MDRLVGIYCRISADASGDALGVQRQEADARKLCAERGWTVVEVFCDNDRSAYDRLKQRPRYLAMLDAIRAGEINGIVAWHPDRLHRQTRELVPFIDLVNEFGVTVETVTAGAYDLTTPSGRMNARIVGSVAEFESEHKSERIRRKLEANAAEGRHHGGSRPYGWLDDRVSIHPTEAAVVREAAARVLAGESVKSIARALNAGGHTTSTGRPWRDVNVRDMLVRPRNAGLRVHHGEVVGGGRWEAILPADDHHQVVAILTDPARRTTPGRDGRIHLLSALARCGVCDEPVRVGRSKPYKGVSKPIYRCMAAHVIRDQASVDDLVTRVVIGRLAMDDAAALLVEPERKDDAHAAAGRIDEIQQRLGAAASAFAAGAITLPQLTIITAELRPQLDEAQTAAASPSREKVLGDLVKAKDPAAVWEAMTPQRRRTVIDLLVAVHIMPTSKGPRFNPDAVDIQWKT</sequence>
<dbReference type="PROSITE" id="PS51737">
    <property type="entry name" value="RECOMBINASE_DNA_BIND"/>
    <property type="match status" value="1"/>
</dbReference>
<feature type="domain" description="Recombinase" evidence="2">
    <location>
        <begin position="161"/>
        <end position="264"/>
    </location>
</feature>
<dbReference type="GO" id="GO:0003677">
    <property type="term" value="F:DNA binding"/>
    <property type="evidence" value="ECO:0007669"/>
    <property type="project" value="InterPro"/>
</dbReference>
<dbReference type="OrthoDB" id="4500247at2"/>
<dbReference type="Gene3D" id="3.40.50.1390">
    <property type="entry name" value="Resolvase, N-terminal catalytic domain"/>
    <property type="match status" value="1"/>
</dbReference>
<feature type="domain" description="Resolvase/invertase-type recombinase catalytic" evidence="1">
    <location>
        <begin position="4"/>
        <end position="153"/>
    </location>
</feature>
<evidence type="ECO:0000313" key="3">
    <source>
        <dbReference type="EMBL" id="ABL92785.1"/>
    </source>
</evidence>
<dbReference type="HOGENOM" id="CLU_010686_18_18_11"/>
<dbReference type="PANTHER" id="PTHR30461">
    <property type="entry name" value="DNA-INVERTASE FROM LAMBDOID PROPHAGE"/>
    <property type="match status" value="1"/>
</dbReference>
<reference evidence="3" key="1">
    <citation type="submission" date="2006-12" db="EMBL/GenBank/DDBJ databases">
        <title>Complete sequence of chromosome of Mycobacterium sp. KMS.</title>
        <authorList>
            <consortium name="US DOE Joint Genome Institute"/>
            <person name="Copeland A."/>
            <person name="Lucas S."/>
            <person name="Lapidus A."/>
            <person name="Barry K."/>
            <person name="Detter J.C."/>
            <person name="Glavina del Rio T."/>
            <person name="Hammon N."/>
            <person name="Israni S."/>
            <person name="Dalin E."/>
            <person name="Tice H."/>
            <person name="Pitluck S."/>
            <person name="Kiss H."/>
            <person name="Brettin T."/>
            <person name="Bruce D."/>
            <person name="Han C."/>
            <person name="Tapia R."/>
            <person name="Gilna P."/>
            <person name="Schmutz J."/>
            <person name="Larimer F."/>
            <person name="Land M."/>
            <person name="Hauser L."/>
            <person name="Kyrpides N."/>
            <person name="Mikhailova N."/>
            <person name="Miller C.D."/>
            <person name="Richardson P."/>
        </authorList>
    </citation>
    <scope>NUCLEOTIDE SEQUENCE [LARGE SCALE GENOMIC DNA]</scope>
    <source>
        <strain evidence="3">KMS</strain>
    </source>
</reference>
<dbReference type="InterPro" id="IPR038109">
    <property type="entry name" value="DNA_bind_recomb_sf"/>
</dbReference>
<dbReference type="Gene3D" id="3.90.1750.20">
    <property type="entry name" value="Putative Large Serine Recombinase, Chain B, Domain 2"/>
    <property type="match status" value="1"/>
</dbReference>
<dbReference type="KEGG" id="mkm:Mkms_3591"/>
<dbReference type="PANTHER" id="PTHR30461:SF23">
    <property type="entry name" value="DNA RECOMBINASE-RELATED"/>
    <property type="match status" value="1"/>
</dbReference>
<dbReference type="InterPro" id="IPR006119">
    <property type="entry name" value="Resolv_N"/>
</dbReference>
<proteinExistence type="predicted"/>
<dbReference type="AlphaFoldDB" id="A1UIX7"/>
<dbReference type="GO" id="GO:0000150">
    <property type="term" value="F:DNA strand exchange activity"/>
    <property type="evidence" value="ECO:0007669"/>
    <property type="project" value="InterPro"/>
</dbReference>
<dbReference type="STRING" id="189918.Mkms_3591"/>
<evidence type="ECO:0000259" key="2">
    <source>
        <dbReference type="PROSITE" id="PS51737"/>
    </source>
</evidence>
<organism evidence="3">
    <name type="scientific">Mycobacterium sp. (strain KMS)</name>
    <dbReference type="NCBI Taxonomy" id="189918"/>
    <lineage>
        <taxon>Bacteria</taxon>
        <taxon>Bacillati</taxon>
        <taxon>Actinomycetota</taxon>
        <taxon>Actinomycetes</taxon>
        <taxon>Mycobacteriales</taxon>
        <taxon>Mycobacteriaceae</taxon>
        <taxon>Mycobacterium</taxon>
    </lineage>
</organism>
<gene>
    <name evidence="3" type="ordered locus">Mkms_3591</name>
</gene>
<dbReference type="EMBL" id="CP000518">
    <property type="protein sequence ID" value="ABL92785.1"/>
    <property type="molecule type" value="Genomic_DNA"/>
</dbReference>
<dbReference type="Pfam" id="PF00239">
    <property type="entry name" value="Resolvase"/>
    <property type="match status" value="1"/>
</dbReference>
<dbReference type="SMART" id="SM00857">
    <property type="entry name" value="Resolvase"/>
    <property type="match status" value="1"/>
</dbReference>
<dbReference type="InterPro" id="IPR011109">
    <property type="entry name" value="DNA_bind_recombinase_dom"/>
</dbReference>
<accession>A1UIX7</accession>
<protein>
    <submittedName>
        <fullName evidence="3">Recombinase</fullName>
    </submittedName>
</protein>
<dbReference type="PROSITE" id="PS51736">
    <property type="entry name" value="RECOMBINASES_3"/>
    <property type="match status" value="1"/>
</dbReference>
<dbReference type="SUPFAM" id="SSF53041">
    <property type="entry name" value="Resolvase-like"/>
    <property type="match status" value="1"/>
</dbReference>
<dbReference type="Pfam" id="PF07508">
    <property type="entry name" value="Recombinase"/>
    <property type="match status" value="1"/>
</dbReference>
<dbReference type="CDD" id="cd00338">
    <property type="entry name" value="Ser_Recombinase"/>
    <property type="match status" value="1"/>
</dbReference>
<name>A1UIX7_MYCSK</name>
<dbReference type="InterPro" id="IPR036162">
    <property type="entry name" value="Resolvase-like_N_sf"/>
</dbReference>
<dbReference type="InterPro" id="IPR050639">
    <property type="entry name" value="SSR_resolvase"/>
</dbReference>